<evidence type="ECO:0000313" key="1">
    <source>
        <dbReference type="EMBL" id="BDQ38555.1"/>
    </source>
</evidence>
<proteinExistence type="predicted"/>
<gene>
    <name evidence="1" type="ORF">SYK_29150</name>
</gene>
<protein>
    <submittedName>
        <fullName evidence="1">Uncharacterized protein</fullName>
    </submittedName>
</protein>
<name>A0ABN6S9R0_9BACT</name>
<accession>A0ABN6S9R0</accession>
<organism evidence="1 2">
    <name type="scientific">Pseudodesulfovibrio nedwellii</name>
    <dbReference type="NCBI Taxonomy" id="2973072"/>
    <lineage>
        <taxon>Bacteria</taxon>
        <taxon>Pseudomonadati</taxon>
        <taxon>Thermodesulfobacteriota</taxon>
        <taxon>Desulfovibrionia</taxon>
        <taxon>Desulfovibrionales</taxon>
        <taxon>Desulfovibrionaceae</taxon>
    </lineage>
</organism>
<dbReference type="EMBL" id="AP026709">
    <property type="protein sequence ID" value="BDQ38555.1"/>
    <property type="molecule type" value="Genomic_DNA"/>
</dbReference>
<reference evidence="1 2" key="1">
    <citation type="submission" date="2022-08" db="EMBL/GenBank/DDBJ databases">
        <title>Genome Sequence of the sulphate-reducing bacterium, Pseudodesulfovibrio sp. SYK.</title>
        <authorList>
            <person name="Kondo R."/>
            <person name="Kataoka T."/>
        </authorList>
    </citation>
    <scope>NUCLEOTIDE SEQUENCE [LARGE SCALE GENOMIC DNA]</scope>
    <source>
        <strain evidence="1 2">SYK</strain>
    </source>
</reference>
<dbReference type="Proteomes" id="UP001317742">
    <property type="component" value="Chromosome"/>
</dbReference>
<evidence type="ECO:0000313" key="2">
    <source>
        <dbReference type="Proteomes" id="UP001317742"/>
    </source>
</evidence>
<sequence>MPVGPSHSPALSLFRRLEQEGRLDFNVPDNEIDPRLSTEYLYGPARGQMFGVLVVRDQAGDTFVLKAFSGQYNSIWQVDGWVDPLLDVLRFKRDTFEEERHIKQMGREIAGLPSDSPARQQLIHKRKKASQVLMQEIHAMFRVSNFRGECVPLPLAVFGKEGIPTGTGDCCAPKLLGYAAANGLTPLGLTEFYFGKTNRSETKQHGEFYPSCLHKCGRILGYMLCGLEEQ</sequence>
<keyword evidence="2" id="KW-1185">Reference proteome</keyword>